<keyword evidence="13" id="KW-1185">Reference proteome</keyword>
<evidence type="ECO:0000256" key="5">
    <source>
        <dbReference type="ARBA" id="ARBA00022801"/>
    </source>
</evidence>
<feature type="binding site" evidence="10">
    <location>
        <position position="71"/>
    </location>
    <ligand>
        <name>Mg(2+)</name>
        <dbReference type="ChEBI" id="CHEBI:18420"/>
        <label>1</label>
        <note>catalytic</note>
    </ligand>
</feature>
<dbReference type="PANTHER" id="PTHR43200">
    <property type="entry name" value="PHOSPHATASE"/>
    <property type="match status" value="1"/>
</dbReference>
<comment type="cofactor">
    <cofactor evidence="1 10 11">
        <name>Mg(2+)</name>
        <dbReference type="ChEBI" id="CHEBI:18420"/>
    </cofactor>
</comment>
<dbReference type="SUPFAM" id="SSF56655">
    <property type="entry name" value="Carbohydrate phosphatase"/>
    <property type="match status" value="1"/>
</dbReference>
<dbReference type="GeneID" id="28725458"/>
<dbReference type="GO" id="GO:0008441">
    <property type="term" value="F:3'(2'),5'-bisphosphate nucleotidase activity"/>
    <property type="evidence" value="ECO:0007669"/>
    <property type="project" value="UniProtKB-UniRule"/>
</dbReference>
<proteinExistence type="inferred from homology"/>
<dbReference type="PROSITE" id="PS00629">
    <property type="entry name" value="IMP_1"/>
    <property type="match status" value="1"/>
</dbReference>
<dbReference type="Gene3D" id="3.40.190.80">
    <property type="match status" value="1"/>
</dbReference>
<dbReference type="GO" id="GO:0000103">
    <property type="term" value="P:sulfate assimilation"/>
    <property type="evidence" value="ECO:0007669"/>
    <property type="project" value="TreeGrafter"/>
</dbReference>
<feature type="binding site" evidence="10">
    <location>
        <position position="142"/>
    </location>
    <ligand>
        <name>Mg(2+)</name>
        <dbReference type="ChEBI" id="CHEBI:18420"/>
        <label>1</label>
        <note>catalytic</note>
    </ligand>
</feature>
<dbReference type="CDD" id="cd01517">
    <property type="entry name" value="PAP_phosphatase"/>
    <property type="match status" value="1"/>
</dbReference>
<dbReference type="AlphaFoldDB" id="A0A120K2N8"/>
<dbReference type="EMBL" id="CP014247">
    <property type="protein sequence ID" value="AMD22125.1"/>
    <property type="molecule type" value="Genomic_DNA"/>
</dbReference>
<evidence type="ECO:0000313" key="12">
    <source>
        <dbReference type="EMBL" id="AMD22125.1"/>
    </source>
</evidence>
<feature type="binding site" evidence="10">
    <location>
        <position position="143"/>
    </location>
    <ligand>
        <name>Mg(2+)</name>
        <dbReference type="ChEBI" id="CHEBI:18420"/>
        <label>1</label>
        <note>catalytic</note>
    </ligand>
</feature>
<comment type="similarity">
    <text evidence="2 11">Belongs to the inositol monophosphatase superfamily.</text>
</comment>
<dbReference type="InterPro" id="IPR020583">
    <property type="entry name" value="Inositol_monoP_metal-BS"/>
</dbReference>
<evidence type="ECO:0000256" key="6">
    <source>
        <dbReference type="ARBA" id="ARBA00022842"/>
    </source>
</evidence>
<protein>
    <recommendedName>
        <fullName evidence="3 11">3'(2'),5'-bisphosphate nucleotidase</fullName>
        <ecNumber evidence="3 11">3.1.3.7</ecNumber>
    </recommendedName>
</protein>
<dbReference type="Pfam" id="PF00459">
    <property type="entry name" value="Inositol_P"/>
    <property type="match status" value="1"/>
</dbReference>
<dbReference type="EC" id="3.1.3.7" evidence="3 11"/>
<evidence type="ECO:0000256" key="4">
    <source>
        <dbReference type="ARBA" id="ARBA00022723"/>
    </source>
</evidence>
<comment type="function">
    <text evidence="11">Converts adenosine 3'-phosphate 5'-phosphosulfate (PAPS) to adenosine 5'-phosphosulfate (APS) and 3'(2')-phosphoadenosine 5'-phosphate (PAP) to AMP.</text>
</comment>
<evidence type="ECO:0000256" key="9">
    <source>
        <dbReference type="ARBA" id="ARBA00044484"/>
    </source>
</evidence>
<gene>
    <name evidence="12" type="ORF">AW171_hschr74138</name>
</gene>
<dbReference type="PANTHER" id="PTHR43200:SF6">
    <property type="entry name" value="3'(2'),5'-BISPHOSPHATE NUCLEOTIDASE"/>
    <property type="match status" value="1"/>
</dbReference>
<dbReference type="STRING" id="45286.A0A120K2N8"/>
<dbReference type="InterPro" id="IPR000760">
    <property type="entry name" value="Inositol_monophosphatase-like"/>
</dbReference>
<keyword evidence="5 11" id="KW-0378">Hydrolase</keyword>
<dbReference type="PRINTS" id="PR00377">
    <property type="entry name" value="IMPHPHTASES"/>
</dbReference>
<dbReference type="GO" id="GO:0043647">
    <property type="term" value="P:inositol phosphate metabolic process"/>
    <property type="evidence" value="ECO:0007669"/>
    <property type="project" value="UniProtKB-UniRule"/>
</dbReference>
<comment type="catalytic activity">
    <reaction evidence="9">
        <text>3'-phosphoadenylyl sulfate + H2O = adenosine 5'-phosphosulfate + phosphate</text>
        <dbReference type="Rhea" id="RHEA:77639"/>
        <dbReference type="ChEBI" id="CHEBI:15377"/>
        <dbReference type="ChEBI" id="CHEBI:43474"/>
        <dbReference type="ChEBI" id="CHEBI:58243"/>
        <dbReference type="ChEBI" id="CHEBI:58339"/>
        <dbReference type="EC" id="3.1.3.7"/>
    </reaction>
    <physiologicalReaction direction="left-to-right" evidence="9">
        <dbReference type="Rhea" id="RHEA:77640"/>
    </physiologicalReaction>
</comment>
<evidence type="ECO:0000313" key="13">
    <source>
        <dbReference type="Proteomes" id="UP000243052"/>
    </source>
</evidence>
<sequence length="355" mass="39521">MPYQRELLFATEAVRKASLLTKKIQRAMLRDHESPLIKKDHSPVTLGDYSAQAIIINAIKVNFPQDEIIAEEDTTDLRDSFLERILTELRTGDDLYNKLGRKDIEFTNSDYPLTDINDLRKIIDLGNSKGGEKGRFWSIDPIDGTKGFVRGQQFAVCLGLIVDGSPVLGVIGCPNLRFSEFGDKDITEDDSGYIFKALSNCGTTYSPTLADDWRTAKCNVVTDTSKMTSLESYEKSHSSRETQQQIKSKLQITRTFYLDSQTKYCLLAAGVADLYLRLPKNNGYQEKIWDHAPGSVILHEAGGVVSDALSGDQLDFSRGRYLYSNGIVASCGGPALHRRIVDVSSDAMKSLTRPQ</sequence>
<dbReference type="InterPro" id="IPR006239">
    <property type="entry name" value="DPNP"/>
</dbReference>
<evidence type="ECO:0000256" key="8">
    <source>
        <dbReference type="ARBA" id="ARBA00044479"/>
    </source>
</evidence>
<dbReference type="OrthoDB" id="411145at2759"/>
<dbReference type="RefSeq" id="XP_017989121.1">
    <property type="nucleotide sequence ID" value="XM_018133716.1"/>
</dbReference>
<comment type="catalytic activity">
    <reaction evidence="7">
        <text>adenosine 2',5'-bisphosphate + H2O = AMP + phosphate</text>
        <dbReference type="Rhea" id="RHEA:77643"/>
        <dbReference type="ChEBI" id="CHEBI:15377"/>
        <dbReference type="ChEBI" id="CHEBI:43474"/>
        <dbReference type="ChEBI" id="CHEBI:194156"/>
        <dbReference type="ChEBI" id="CHEBI:456215"/>
        <dbReference type="EC" id="3.1.3.7"/>
    </reaction>
    <physiologicalReaction direction="left-to-right" evidence="7">
        <dbReference type="Rhea" id="RHEA:77644"/>
    </physiologicalReaction>
</comment>
<keyword evidence="4 10" id="KW-0479">Metal-binding</keyword>
<dbReference type="InterPro" id="IPR051090">
    <property type="entry name" value="Inositol_monoP_superfamily"/>
</dbReference>
<evidence type="ECO:0000256" key="2">
    <source>
        <dbReference type="ARBA" id="ARBA00009759"/>
    </source>
</evidence>
<evidence type="ECO:0000256" key="7">
    <source>
        <dbReference type="ARBA" id="ARBA00044466"/>
    </source>
</evidence>
<keyword evidence="6 10" id="KW-0460">Magnesium</keyword>
<name>A0A120K2N8_9SACH</name>
<reference evidence="12 13" key="1">
    <citation type="submission" date="2016-01" db="EMBL/GenBank/DDBJ databases">
        <title>Genome sequence of the yeast Holleya sinecauda.</title>
        <authorList>
            <person name="Dietrich F.S."/>
        </authorList>
    </citation>
    <scope>NUCLEOTIDE SEQUENCE [LARGE SCALE GENOMIC DNA]</scope>
    <source>
        <strain evidence="12 13">ATCC 58844</strain>
    </source>
</reference>
<comment type="catalytic activity">
    <reaction evidence="8">
        <text>adenosine 3',5'-bisphosphate + H2O = AMP + phosphate</text>
        <dbReference type="Rhea" id="RHEA:10040"/>
        <dbReference type="ChEBI" id="CHEBI:15377"/>
        <dbReference type="ChEBI" id="CHEBI:43474"/>
        <dbReference type="ChEBI" id="CHEBI:58343"/>
        <dbReference type="ChEBI" id="CHEBI:456215"/>
        <dbReference type="EC" id="3.1.3.7"/>
    </reaction>
    <physiologicalReaction direction="left-to-right" evidence="8">
        <dbReference type="Rhea" id="RHEA:10041"/>
    </physiologicalReaction>
</comment>
<evidence type="ECO:0000256" key="10">
    <source>
        <dbReference type="PIRSR" id="PIRSR600760-2"/>
    </source>
</evidence>
<organism evidence="12 13">
    <name type="scientific">Eremothecium sinecaudum</name>
    <dbReference type="NCBI Taxonomy" id="45286"/>
    <lineage>
        <taxon>Eukaryota</taxon>
        <taxon>Fungi</taxon>
        <taxon>Dikarya</taxon>
        <taxon>Ascomycota</taxon>
        <taxon>Saccharomycotina</taxon>
        <taxon>Saccharomycetes</taxon>
        <taxon>Saccharomycetales</taxon>
        <taxon>Saccharomycetaceae</taxon>
        <taxon>Eremothecium</taxon>
    </lineage>
</organism>
<dbReference type="NCBIfam" id="TIGR01330">
    <property type="entry name" value="bisphos_HAL2"/>
    <property type="match status" value="1"/>
</dbReference>
<dbReference type="Proteomes" id="UP000243052">
    <property type="component" value="Chromosome vii"/>
</dbReference>
<evidence type="ECO:0000256" key="3">
    <source>
        <dbReference type="ARBA" id="ARBA00012633"/>
    </source>
</evidence>
<evidence type="ECO:0000256" key="1">
    <source>
        <dbReference type="ARBA" id="ARBA00001946"/>
    </source>
</evidence>
<evidence type="ECO:0000256" key="11">
    <source>
        <dbReference type="RuleBase" id="RU368076"/>
    </source>
</evidence>
<dbReference type="GO" id="GO:0046872">
    <property type="term" value="F:metal ion binding"/>
    <property type="evidence" value="ECO:0007669"/>
    <property type="project" value="UniProtKB-UniRule"/>
</dbReference>
<accession>A0A120K2N8</accession>
<feature type="binding site" evidence="10">
    <location>
        <position position="290"/>
    </location>
    <ligand>
        <name>Mg(2+)</name>
        <dbReference type="ChEBI" id="CHEBI:18420"/>
        <label>1</label>
        <note>catalytic</note>
    </ligand>
</feature>
<feature type="binding site" evidence="10">
    <location>
        <position position="140"/>
    </location>
    <ligand>
        <name>Mg(2+)</name>
        <dbReference type="ChEBI" id="CHEBI:18420"/>
        <label>1</label>
        <note>catalytic</note>
    </ligand>
</feature>
<dbReference type="Gene3D" id="3.30.540.10">
    <property type="entry name" value="Fructose-1,6-Bisphosphatase, subunit A, domain 1"/>
    <property type="match status" value="1"/>
</dbReference>